<sequence length="273" mass="28780">MTLSLKRVRRCRRSSIEWTQIAILKGATILSRTSVLSKAVVPNKRMIQALPATSINGIIPNKTAAIVEIPGKKQIPIKTAVLIKLTAIKDPMIEQIQSHKATQSRPMAQRISTFFTGGQAKTINNQMVLPLSHGISISGTILTLGAPPITISDTRIHFDSFALVINTSTVPLASGNPTPIIFTIAGHVIAAAPNAIAVACITLIRGASPITVSGTQIHFGSSALAMCTNTVPLVSTTPEPIITTIAGQTVIAALNVVAIPGSILKSSMSRYKN</sequence>
<dbReference type="EMBL" id="CAJPDR010000376">
    <property type="protein sequence ID" value="CAF9934382.1"/>
    <property type="molecule type" value="Genomic_DNA"/>
</dbReference>
<name>A0A8H3G4D9_9LECA</name>
<reference evidence="2" key="1">
    <citation type="submission" date="2021-03" db="EMBL/GenBank/DDBJ databases">
        <authorList>
            <person name="Tagirdzhanova G."/>
        </authorList>
    </citation>
    <scope>NUCLEOTIDE SEQUENCE</scope>
</reference>
<dbReference type="Proteomes" id="UP000664203">
    <property type="component" value="Unassembled WGS sequence"/>
</dbReference>
<feature type="transmembrane region" description="Helical" evidence="1">
    <location>
        <begin position="180"/>
        <end position="204"/>
    </location>
</feature>
<keyword evidence="1" id="KW-0472">Membrane</keyword>
<gene>
    <name evidence="2" type="ORF">ALECFALPRED_005933</name>
</gene>
<keyword evidence="1" id="KW-0812">Transmembrane</keyword>
<evidence type="ECO:0000313" key="3">
    <source>
        <dbReference type="Proteomes" id="UP000664203"/>
    </source>
</evidence>
<accession>A0A8H3G4D9</accession>
<evidence type="ECO:0000256" key="1">
    <source>
        <dbReference type="SAM" id="Phobius"/>
    </source>
</evidence>
<dbReference type="AlphaFoldDB" id="A0A8H3G4D9"/>
<dbReference type="OrthoDB" id="3944128at2759"/>
<comment type="caution">
    <text evidence="2">The sequence shown here is derived from an EMBL/GenBank/DDBJ whole genome shotgun (WGS) entry which is preliminary data.</text>
</comment>
<proteinExistence type="predicted"/>
<keyword evidence="3" id="KW-1185">Reference proteome</keyword>
<protein>
    <submittedName>
        <fullName evidence="2">Uncharacterized protein</fullName>
    </submittedName>
</protein>
<evidence type="ECO:0000313" key="2">
    <source>
        <dbReference type="EMBL" id="CAF9934382.1"/>
    </source>
</evidence>
<organism evidence="2 3">
    <name type="scientific">Alectoria fallacina</name>
    <dbReference type="NCBI Taxonomy" id="1903189"/>
    <lineage>
        <taxon>Eukaryota</taxon>
        <taxon>Fungi</taxon>
        <taxon>Dikarya</taxon>
        <taxon>Ascomycota</taxon>
        <taxon>Pezizomycotina</taxon>
        <taxon>Lecanoromycetes</taxon>
        <taxon>OSLEUM clade</taxon>
        <taxon>Lecanoromycetidae</taxon>
        <taxon>Lecanorales</taxon>
        <taxon>Lecanorineae</taxon>
        <taxon>Parmeliaceae</taxon>
        <taxon>Alectoria</taxon>
    </lineage>
</organism>
<keyword evidence="1" id="KW-1133">Transmembrane helix</keyword>
<feature type="transmembrane region" description="Helical" evidence="1">
    <location>
        <begin position="241"/>
        <end position="264"/>
    </location>
</feature>